<feature type="domain" description="Glycoside hydrolase family 3 N-terminal" evidence="7">
    <location>
        <begin position="67"/>
        <end position="409"/>
    </location>
</feature>
<comment type="catalytic activity">
    <reaction evidence="1">
        <text>Hydrolysis of terminal non-reducing N-acetyl-D-hexosamine residues in N-acetyl-beta-D-hexosaminides.</text>
        <dbReference type="EC" id="3.2.1.52"/>
    </reaction>
</comment>
<dbReference type="GO" id="GO:0009254">
    <property type="term" value="P:peptidoglycan turnover"/>
    <property type="evidence" value="ECO:0007669"/>
    <property type="project" value="TreeGrafter"/>
</dbReference>
<dbReference type="GO" id="GO:0005975">
    <property type="term" value="P:carbohydrate metabolic process"/>
    <property type="evidence" value="ECO:0007669"/>
    <property type="project" value="InterPro"/>
</dbReference>
<dbReference type="Gene3D" id="3.20.20.300">
    <property type="entry name" value="Glycoside hydrolase, family 3, N-terminal domain"/>
    <property type="match status" value="1"/>
</dbReference>
<keyword evidence="4" id="KW-0378">Hydrolase</keyword>
<evidence type="ECO:0000313" key="10">
    <source>
        <dbReference type="Proteomes" id="UP000243799"/>
    </source>
</evidence>
<dbReference type="EMBL" id="FOKG01000004">
    <property type="protein sequence ID" value="SFB09589.1"/>
    <property type="molecule type" value="Genomic_DNA"/>
</dbReference>
<dbReference type="InterPro" id="IPR036962">
    <property type="entry name" value="Glyco_hydro_3_N_sf"/>
</dbReference>
<dbReference type="PANTHER" id="PTHR30480:SF13">
    <property type="entry name" value="BETA-HEXOSAMINIDASE"/>
    <property type="match status" value="1"/>
</dbReference>
<comment type="similarity">
    <text evidence="2">Belongs to the glycosyl hydrolase 3 family.</text>
</comment>
<keyword evidence="10" id="KW-1185">Reference proteome</keyword>
<dbReference type="PANTHER" id="PTHR30480">
    <property type="entry name" value="BETA-HEXOSAMINIDASE-RELATED"/>
    <property type="match status" value="1"/>
</dbReference>
<gene>
    <name evidence="9" type="ORF">SAMN05216266_104317</name>
</gene>
<dbReference type="InterPro" id="IPR002772">
    <property type="entry name" value="Glyco_hydro_3_C"/>
</dbReference>
<feature type="domain" description="Glycoside hydrolase family 3 C-terminal" evidence="8">
    <location>
        <begin position="448"/>
        <end position="618"/>
    </location>
</feature>
<evidence type="ECO:0000313" key="9">
    <source>
        <dbReference type="EMBL" id="SFB09589.1"/>
    </source>
</evidence>
<sequence length="619" mass="65155">MTTRHAPIRSRRRRPHALAVSLAGMLALGVVAGTGPAAAMSERQPDAANAEAAAQQWAGHILRGLSLEQKVGQLFVADVWGQSAGETHQGNQTKYGVNTPAEVVAKYQVGGVIYFNHSGTDNIDTPAQVARLSNGLQLAALRNKPHLPLIISVDQEGGRVTRIADQATEYPSAMALGAGRSAEDARGAAAISGSELRAMGIAQNFAPDADVNSNPLNPIIGSRSFSADPELAGRLVAAQIDGYENSGSRTKTVSTAAKHFPGHGDAATDSHTGLPVIDRSEQEWRAIDLPPFQAAIDAGADSIMTAHITMPSLDPSGDPATLSKPIMTDLLRAELGYDGVVVTDSLQMAGVREMYSDAEIPVRAIEAGVDQMLMPPDLGVAIDGVLAAVRSGRLSEQRIDESVRRILELKWKRGILAKPLVNERAVDRKVGTRENRAAIQEITDRTTTVLRNEDGVLPVSADTGNVLVTGWNRPTYPGYPAEPVEALAAAMGPSATALSTGSSPDAAAVENAVRLAGESELVVVLTNNLRSSSAQRALLNELLATGKPVVAVAVQEPYDPGYVDAPTWIATYDWRAVTMSSLAKVIRGEVAPQGKLPVGIPAGADPGTVLYPFGHGLTW</sequence>
<dbReference type="SUPFAM" id="SSF52279">
    <property type="entry name" value="Beta-D-glucan exohydrolase, C-terminal domain"/>
    <property type="match status" value="1"/>
</dbReference>
<dbReference type="Pfam" id="PF01915">
    <property type="entry name" value="Glyco_hydro_3_C"/>
    <property type="match status" value="1"/>
</dbReference>
<keyword evidence="6" id="KW-0732">Signal</keyword>
<feature type="chain" id="PRO_5038981470" description="beta-N-acetylhexosaminidase" evidence="6">
    <location>
        <begin position="33"/>
        <end position="619"/>
    </location>
</feature>
<evidence type="ECO:0000256" key="1">
    <source>
        <dbReference type="ARBA" id="ARBA00001231"/>
    </source>
</evidence>
<accession>A0A1I0Y8B4</accession>
<feature type="signal peptide" evidence="6">
    <location>
        <begin position="1"/>
        <end position="32"/>
    </location>
</feature>
<keyword evidence="5" id="KW-0326">Glycosidase</keyword>
<name>A0A1I0Y8B4_9PSEU</name>
<dbReference type="STRING" id="490629.SAMN05216266_104317"/>
<dbReference type="InterPro" id="IPR036881">
    <property type="entry name" value="Glyco_hydro_3_C_sf"/>
</dbReference>
<evidence type="ECO:0000259" key="7">
    <source>
        <dbReference type="Pfam" id="PF00933"/>
    </source>
</evidence>
<dbReference type="Gene3D" id="3.40.50.1700">
    <property type="entry name" value="Glycoside hydrolase family 3 C-terminal domain"/>
    <property type="match status" value="1"/>
</dbReference>
<evidence type="ECO:0000259" key="8">
    <source>
        <dbReference type="Pfam" id="PF01915"/>
    </source>
</evidence>
<protein>
    <recommendedName>
        <fullName evidence="3">beta-N-acetylhexosaminidase</fullName>
        <ecNumber evidence="3">3.2.1.52</ecNumber>
    </recommendedName>
</protein>
<dbReference type="EC" id="3.2.1.52" evidence="3"/>
<dbReference type="InterPro" id="IPR017853">
    <property type="entry name" value="GH"/>
</dbReference>
<reference evidence="10" key="1">
    <citation type="submission" date="2016-10" db="EMBL/GenBank/DDBJ databases">
        <authorList>
            <person name="Varghese N."/>
            <person name="Submissions S."/>
        </authorList>
    </citation>
    <scope>NUCLEOTIDE SEQUENCE [LARGE SCALE GENOMIC DNA]</scope>
    <source>
        <strain evidence="10">CGMCC 4.3568</strain>
    </source>
</reference>
<dbReference type="SUPFAM" id="SSF51445">
    <property type="entry name" value="(Trans)glycosidases"/>
    <property type="match status" value="1"/>
</dbReference>
<dbReference type="Proteomes" id="UP000243799">
    <property type="component" value="Unassembled WGS sequence"/>
</dbReference>
<dbReference type="FunFam" id="3.20.20.300:FF:000014">
    <property type="entry name" value="Beta-hexosaminidase, lipoprotein"/>
    <property type="match status" value="1"/>
</dbReference>
<dbReference type="InterPro" id="IPR001764">
    <property type="entry name" value="Glyco_hydro_3_N"/>
</dbReference>
<dbReference type="GO" id="GO:0004563">
    <property type="term" value="F:beta-N-acetylhexosaminidase activity"/>
    <property type="evidence" value="ECO:0007669"/>
    <property type="project" value="UniProtKB-EC"/>
</dbReference>
<dbReference type="InterPro" id="IPR050226">
    <property type="entry name" value="NagZ_Beta-hexosaminidase"/>
</dbReference>
<evidence type="ECO:0000256" key="5">
    <source>
        <dbReference type="ARBA" id="ARBA00023295"/>
    </source>
</evidence>
<proteinExistence type="inferred from homology"/>
<evidence type="ECO:0000256" key="6">
    <source>
        <dbReference type="SAM" id="SignalP"/>
    </source>
</evidence>
<dbReference type="Pfam" id="PF00933">
    <property type="entry name" value="Glyco_hydro_3"/>
    <property type="match status" value="1"/>
</dbReference>
<evidence type="ECO:0000256" key="4">
    <source>
        <dbReference type="ARBA" id="ARBA00022801"/>
    </source>
</evidence>
<evidence type="ECO:0000256" key="3">
    <source>
        <dbReference type="ARBA" id="ARBA00012663"/>
    </source>
</evidence>
<evidence type="ECO:0000256" key="2">
    <source>
        <dbReference type="ARBA" id="ARBA00005336"/>
    </source>
</evidence>
<dbReference type="AlphaFoldDB" id="A0A1I0Y8B4"/>
<organism evidence="9 10">
    <name type="scientific">Amycolatopsis marina</name>
    <dbReference type="NCBI Taxonomy" id="490629"/>
    <lineage>
        <taxon>Bacteria</taxon>
        <taxon>Bacillati</taxon>
        <taxon>Actinomycetota</taxon>
        <taxon>Actinomycetes</taxon>
        <taxon>Pseudonocardiales</taxon>
        <taxon>Pseudonocardiaceae</taxon>
        <taxon>Amycolatopsis</taxon>
    </lineage>
</organism>